<dbReference type="InterPro" id="IPR016194">
    <property type="entry name" value="SPOC-like_C_dom_sf"/>
</dbReference>
<dbReference type="Proteomes" id="UP000663760">
    <property type="component" value="Chromosome 3"/>
</dbReference>
<feature type="domain" description="Spen paralogue and orthologue SPOC C-terminal" evidence="1">
    <location>
        <begin position="43"/>
        <end position="101"/>
    </location>
</feature>
<evidence type="ECO:0000313" key="2">
    <source>
        <dbReference type="EMBL" id="CAA7393590.1"/>
    </source>
</evidence>
<sequence>MVDHYGNYHVNHATTSEMVSKLCAGHSKAKTGMPGIVIGGKPLRDFTSYLKQRECAGVIKLPAGGSMWARLLFILPNSSEACSQLSIPPHPSECLIALVLPKEDGP</sequence>
<dbReference type="OrthoDB" id="5577209at2759"/>
<dbReference type="AlphaFoldDB" id="A0A7I8K7U1"/>
<dbReference type="EMBL" id="LR746266">
    <property type="protein sequence ID" value="CAA7393590.1"/>
    <property type="molecule type" value="Genomic_DNA"/>
</dbReference>
<gene>
    <name evidence="2" type="ORF">SI8410_03004319</name>
</gene>
<organism evidence="2 3">
    <name type="scientific">Spirodela intermedia</name>
    <name type="common">Intermediate duckweed</name>
    <dbReference type="NCBI Taxonomy" id="51605"/>
    <lineage>
        <taxon>Eukaryota</taxon>
        <taxon>Viridiplantae</taxon>
        <taxon>Streptophyta</taxon>
        <taxon>Embryophyta</taxon>
        <taxon>Tracheophyta</taxon>
        <taxon>Spermatophyta</taxon>
        <taxon>Magnoliopsida</taxon>
        <taxon>Liliopsida</taxon>
        <taxon>Araceae</taxon>
        <taxon>Lemnoideae</taxon>
        <taxon>Spirodela</taxon>
    </lineage>
</organism>
<keyword evidence="3" id="KW-1185">Reference proteome</keyword>
<name>A0A7I8K7U1_SPIIN</name>
<accession>A0A7I8K7U1</accession>
<evidence type="ECO:0000259" key="1">
    <source>
        <dbReference type="Pfam" id="PF07744"/>
    </source>
</evidence>
<evidence type="ECO:0000313" key="3">
    <source>
        <dbReference type="Proteomes" id="UP000663760"/>
    </source>
</evidence>
<proteinExistence type="predicted"/>
<dbReference type="Pfam" id="PF07744">
    <property type="entry name" value="SPOC"/>
    <property type="match status" value="1"/>
</dbReference>
<reference evidence="2" key="1">
    <citation type="submission" date="2020-02" db="EMBL/GenBank/DDBJ databases">
        <authorList>
            <person name="Scholz U."/>
            <person name="Mascher M."/>
            <person name="Fiebig A."/>
        </authorList>
    </citation>
    <scope>NUCLEOTIDE SEQUENCE</scope>
</reference>
<dbReference type="InterPro" id="IPR012921">
    <property type="entry name" value="SPOC_C"/>
</dbReference>
<dbReference type="SUPFAM" id="SSF100939">
    <property type="entry name" value="SPOC domain-like"/>
    <property type="match status" value="1"/>
</dbReference>
<protein>
    <recommendedName>
        <fullName evidence="1">Spen paralogue and orthologue SPOC C-terminal domain-containing protein</fullName>
    </recommendedName>
</protein>